<accession>A0A645EAL8</accession>
<comment type="caution">
    <text evidence="1">The sequence shown here is derived from an EMBL/GenBank/DDBJ whole genome shotgun (WGS) entry which is preliminary data.</text>
</comment>
<dbReference type="EMBL" id="VSSQ01045203">
    <property type="protein sequence ID" value="MPM99084.1"/>
    <property type="molecule type" value="Genomic_DNA"/>
</dbReference>
<name>A0A645EAL8_9ZZZZ</name>
<evidence type="ECO:0000313" key="1">
    <source>
        <dbReference type="EMBL" id="MPM99084.1"/>
    </source>
</evidence>
<sequence>MWRLFVRAKIQSADGHTARGQRGQYFFISFKLHFLRGEICLIPKQKLTAQKPNALGITAQRRRRFYWLADVGAKANIDTIGRGGGFAMQQRKAFFLCAQRGNLFGILQHRVVVRF</sequence>
<protein>
    <submittedName>
        <fullName evidence="1">Uncharacterized protein</fullName>
    </submittedName>
</protein>
<proteinExistence type="predicted"/>
<gene>
    <name evidence="1" type="ORF">SDC9_146274</name>
</gene>
<reference evidence="1" key="1">
    <citation type="submission" date="2019-08" db="EMBL/GenBank/DDBJ databases">
        <authorList>
            <person name="Kucharzyk K."/>
            <person name="Murdoch R.W."/>
            <person name="Higgins S."/>
            <person name="Loffler F."/>
        </authorList>
    </citation>
    <scope>NUCLEOTIDE SEQUENCE</scope>
</reference>
<organism evidence="1">
    <name type="scientific">bioreactor metagenome</name>
    <dbReference type="NCBI Taxonomy" id="1076179"/>
    <lineage>
        <taxon>unclassified sequences</taxon>
        <taxon>metagenomes</taxon>
        <taxon>ecological metagenomes</taxon>
    </lineage>
</organism>
<dbReference type="AlphaFoldDB" id="A0A645EAL8"/>